<keyword evidence="2" id="KW-1185">Reference proteome</keyword>
<comment type="caution">
    <text evidence="1">The sequence shown here is derived from an EMBL/GenBank/DDBJ whole genome shotgun (WGS) entry which is preliminary data.</text>
</comment>
<dbReference type="EMBL" id="JAVYJV010000012">
    <property type="protein sequence ID" value="KAK4356892.1"/>
    <property type="molecule type" value="Genomic_DNA"/>
</dbReference>
<evidence type="ECO:0000313" key="1">
    <source>
        <dbReference type="EMBL" id="KAK4356892.1"/>
    </source>
</evidence>
<name>A0AAE1RT27_9SOLA</name>
<gene>
    <name evidence="1" type="ORF">RND71_022502</name>
</gene>
<protein>
    <submittedName>
        <fullName evidence="1">Uncharacterized protein</fullName>
    </submittedName>
</protein>
<organism evidence="1 2">
    <name type="scientific">Anisodus tanguticus</name>
    <dbReference type="NCBI Taxonomy" id="243964"/>
    <lineage>
        <taxon>Eukaryota</taxon>
        <taxon>Viridiplantae</taxon>
        <taxon>Streptophyta</taxon>
        <taxon>Embryophyta</taxon>
        <taxon>Tracheophyta</taxon>
        <taxon>Spermatophyta</taxon>
        <taxon>Magnoliopsida</taxon>
        <taxon>eudicotyledons</taxon>
        <taxon>Gunneridae</taxon>
        <taxon>Pentapetalae</taxon>
        <taxon>asterids</taxon>
        <taxon>lamiids</taxon>
        <taxon>Solanales</taxon>
        <taxon>Solanaceae</taxon>
        <taxon>Solanoideae</taxon>
        <taxon>Hyoscyameae</taxon>
        <taxon>Anisodus</taxon>
    </lineage>
</organism>
<dbReference type="Proteomes" id="UP001291623">
    <property type="component" value="Unassembled WGS sequence"/>
</dbReference>
<reference evidence="1" key="1">
    <citation type="submission" date="2023-12" db="EMBL/GenBank/DDBJ databases">
        <title>Genome assembly of Anisodus tanguticus.</title>
        <authorList>
            <person name="Wang Y.-J."/>
        </authorList>
    </citation>
    <scope>NUCLEOTIDE SEQUENCE</scope>
    <source>
        <strain evidence="1">KB-2021</strain>
        <tissue evidence="1">Leaf</tissue>
    </source>
</reference>
<dbReference type="AlphaFoldDB" id="A0AAE1RT27"/>
<evidence type="ECO:0000313" key="2">
    <source>
        <dbReference type="Proteomes" id="UP001291623"/>
    </source>
</evidence>
<accession>A0AAE1RT27</accession>
<sequence>MFFDSSLHVDIVKNLEHWSADCGIDSFLQLLGKQNQAFKFSGEKVTIAAARTVVLPLPVTFVTGNAKKLEEVRTILGQSIPFHSLSLTVKRNKITFDAGKRIKYAECNEAQVRSLSLWTETTQR</sequence>
<proteinExistence type="predicted"/>